<evidence type="ECO:0000256" key="4">
    <source>
        <dbReference type="ARBA" id="ARBA00022833"/>
    </source>
</evidence>
<dbReference type="GO" id="GO:0006518">
    <property type="term" value="P:peptide metabolic process"/>
    <property type="evidence" value="ECO:0007669"/>
    <property type="project" value="TreeGrafter"/>
</dbReference>
<evidence type="ECO:0000256" key="3">
    <source>
        <dbReference type="ARBA" id="ARBA00022801"/>
    </source>
</evidence>
<reference evidence="8" key="1">
    <citation type="submission" date="2020-07" db="EMBL/GenBank/DDBJ databases">
        <title>Vallitalea pronyensis genome.</title>
        <authorList>
            <person name="Postec A."/>
        </authorList>
    </citation>
    <scope>NUCLEOTIDE SEQUENCE</scope>
    <source>
        <strain evidence="8">FatNI3</strain>
    </source>
</reference>
<dbReference type="EMBL" id="CP058649">
    <property type="protein sequence ID" value="QUI21198.1"/>
    <property type="molecule type" value="Genomic_DNA"/>
</dbReference>
<dbReference type="Proteomes" id="UP000683246">
    <property type="component" value="Chromosome"/>
</dbReference>
<comment type="similarity">
    <text evidence="6">Belongs to the peptidase M3 family.</text>
</comment>
<keyword evidence="3 6" id="KW-0378">Hydrolase</keyword>
<evidence type="ECO:0000256" key="2">
    <source>
        <dbReference type="ARBA" id="ARBA00022723"/>
    </source>
</evidence>
<evidence type="ECO:0000256" key="5">
    <source>
        <dbReference type="ARBA" id="ARBA00023049"/>
    </source>
</evidence>
<dbReference type="KEGG" id="vpy:HZI73_02380"/>
<keyword evidence="2 6" id="KW-0479">Metal-binding</keyword>
<dbReference type="GO" id="GO:0004222">
    <property type="term" value="F:metalloendopeptidase activity"/>
    <property type="evidence" value="ECO:0007669"/>
    <property type="project" value="InterPro"/>
</dbReference>
<dbReference type="GO" id="GO:0046872">
    <property type="term" value="F:metal ion binding"/>
    <property type="evidence" value="ECO:0007669"/>
    <property type="project" value="UniProtKB-UniRule"/>
</dbReference>
<accession>A0A8J8MH27</accession>
<dbReference type="AlphaFoldDB" id="A0A8J8MH27"/>
<evidence type="ECO:0000256" key="6">
    <source>
        <dbReference type="RuleBase" id="RU003435"/>
    </source>
</evidence>
<gene>
    <name evidence="8" type="ORF">HZI73_02380</name>
</gene>
<dbReference type="Gene3D" id="1.10.1370.30">
    <property type="match status" value="1"/>
</dbReference>
<keyword evidence="1 6" id="KW-0645">Protease</keyword>
<comment type="cofactor">
    <cofactor evidence="6">
        <name>Zn(2+)</name>
        <dbReference type="ChEBI" id="CHEBI:29105"/>
    </cofactor>
    <text evidence="6">Binds 1 zinc ion.</text>
</comment>
<evidence type="ECO:0000313" key="8">
    <source>
        <dbReference type="EMBL" id="QUI21198.1"/>
    </source>
</evidence>
<organism evidence="8 9">
    <name type="scientific">Vallitalea pronyensis</name>
    <dbReference type="NCBI Taxonomy" id="1348613"/>
    <lineage>
        <taxon>Bacteria</taxon>
        <taxon>Bacillati</taxon>
        <taxon>Bacillota</taxon>
        <taxon>Clostridia</taxon>
        <taxon>Lachnospirales</taxon>
        <taxon>Vallitaleaceae</taxon>
        <taxon>Vallitalea</taxon>
    </lineage>
</organism>
<sequence>MATIHDISNTLHQLEVTYSQLSWVAYTTGFDQGVNEAYEAIVKHLENKAHYDTILKALEGEVTPKEKRELMLLKKEFQPFHQSEAVNALQLKISKKQNELMQVINTHRSVLNGREISSVEIQQILTTEEDREKRKAAYMAYNQINEPLYEAGFLDLINMRKELASLNGFKDFVDYKLDECELEPTLFDSWREELNELLPEIKKNREDMAKKYLKDTVIYPWDEAYVLSKIAPTLNTPTNMTHFYTHLVNFFDKFGIDLTSYNITYDVFPRTNKSEWGYNFPIETGKDSRILANVKDKYNEYNVLLHETGHGIHSFLLSPDDIMLNRGVSGIISEGIANLFQGFITDKLFYDDLLSQEGIEEEFHGLKAYNRLNRFRDIFRILFDQEFYRSELTSLHDIYGMYWRIYKELFDEEPFMDTPPWAYIIHFTSHPIYLHNYFMGDVTCAMLKKVFKKRYGVKNVADNPKAFGEFLKDEVISPSGRYPYGELFERISGEKFRLSFLLES</sequence>
<evidence type="ECO:0000256" key="1">
    <source>
        <dbReference type="ARBA" id="ARBA00022670"/>
    </source>
</evidence>
<feature type="domain" description="Peptidase M3A/M3B catalytic" evidence="7">
    <location>
        <begin position="125"/>
        <end position="393"/>
    </location>
</feature>
<dbReference type="Pfam" id="PF01432">
    <property type="entry name" value="Peptidase_M3"/>
    <property type="match status" value="1"/>
</dbReference>
<keyword evidence="4 6" id="KW-0862">Zinc</keyword>
<protein>
    <submittedName>
        <fullName evidence="8">M2 family metallopeptidase</fullName>
    </submittedName>
</protein>
<dbReference type="InterPro" id="IPR001567">
    <property type="entry name" value="Pept_M3A_M3B_dom"/>
</dbReference>
<keyword evidence="5 6" id="KW-0482">Metalloprotease</keyword>
<dbReference type="PANTHER" id="PTHR11804:SF84">
    <property type="entry name" value="SACCHAROLYSIN"/>
    <property type="match status" value="1"/>
</dbReference>
<dbReference type="GO" id="GO:0006508">
    <property type="term" value="P:proteolysis"/>
    <property type="evidence" value="ECO:0007669"/>
    <property type="project" value="UniProtKB-KW"/>
</dbReference>
<proteinExistence type="inferred from homology"/>
<dbReference type="SUPFAM" id="SSF55486">
    <property type="entry name" value="Metalloproteases ('zincins'), catalytic domain"/>
    <property type="match status" value="1"/>
</dbReference>
<evidence type="ECO:0000313" key="9">
    <source>
        <dbReference type="Proteomes" id="UP000683246"/>
    </source>
</evidence>
<evidence type="ECO:0000259" key="7">
    <source>
        <dbReference type="Pfam" id="PF01432"/>
    </source>
</evidence>
<keyword evidence="9" id="KW-1185">Reference proteome</keyword>
<dbReference type="RefSeq" id="WP_212696662.1">
    <property type="nucleotide sequence ID" value="NZ_CP058649.1"/>
</dbReference>
<name>A0A8J8MH27_9FIRM</name>
<dbReference type="InterPro" id="IPR045090">
    <property type="entry name" value="Pept_M3A_M3B"/>
</dbReference>
<dbReference type="PANTHER" id="PTHR11804">
    <property type="entry name" value="PROTEASE M3 THIMET OLIGOPEPTIDASE-RELATED"/>
    <property type="match status" value="1"/>
</dbReference>